<keyword evidence="2" id="KW-1277">Toxin-antitoxin system</keyword>
<keyword evidence="8" id="KW-0460">Magnesium</keyword>
<dbReference type="PANTHER" id="PTHR33571:SF14">
    <property type="entry name" value="PROTEIN ADENYLYLTRANSFERASE MJ0435-RELATED"/>
    <property type="match status" value="1"/>
</dbReference>
<dbReference type="GO" id="GO:0016779">
    <property type="term" value="F:nucleotidyltransferase activity"/>
    <property type="evidence" value="ECO:0007669"/>
    <property type="project" value="UniProtKB-KW"/>
</dbReference>
<dbReference type="Pfam" id="PF01909">
    <property type="entry name" value="NTP_transf_2"/>
    <property type="match status" value="1"/>
</dbReference>
<keyword evidence="5" id="KW-0479">Metal-binding</keyword>
<evidence type="ECO:0000256" key="5">
    <source>
        <dbReference type="ARBA" id="ARBA00022723"/>
    </source>
</evidence>
<keyword evidence="7" id="KW-0067">ATP-binding</keyword>
<keyword evidence="3" id="KW-0808">Transferase</keyword>
<keyword evidence="6" id="KW-0547">Nucleotide-binding</keyword>
<dbReference type="SUPFAM" id="SSF81301">
    <property type="entry name" value="Nucleotidyltransferase"/>
    <property type="match status" value="1"/>
</dbReference>
<reference evidence="11 12" key="1">
    <citation type="submission" date="2016-10" db="EMBL/GenBank/DDBJ databases">
        <authorList>
            <person name="de Groot N.N."/>
        </authorList>
    </citation>
    <scope>NUCLEOTIDE SEQUENCE [LARGE SCALE GENOMIC DNA]</scope>
    <source>
        <strain evidence="11 12">A-4</strain>
    </source>
</reference>
<evidence type="ECO:0000256" key="3">
    <source>
        <dbReference type="ARBA" id="ARBA00022679"/>
    </source>
</evidence>
<dbReference type="InterPro" id="IPR043519">
    <property type="entry name" value="NT_sf"/>
</dbReference>
<evidence type="ECO:0000256" key="8">
    <source>
        <dbReference type="ARBA" id="ARBA00022842"/>
    </source>
</evidence>
<accession>A0A1G6A161</accession>
<dbReference type="Gene3D" id="3.30.460.10">
    <property type="entry name" value="Beta Polymerase, domain 2"/>
    <property type="match status" value="1"/>
</dbReference>
<dbReference type="Proteomes" id="UP000182508">
    <property type="component" value="Unassembled WGS sequence"/>
</dbReference>
<evidence type="ECO:0000256" key="9">
    <source>
        <dbReference type="ARBA" id="ARBA00038276"/>
    </source>
</evidence>
<proteinExistence type="inferred from homology"/>
<dbReference type="GO" id="GO:0046872">
    <property type="term" value="F:metal ion binding"/>
    <property type="evidence" value="ECO:0007669"/>
    <property type="project" value="UniProtKB-KW"/>
</dbReference>
<dbReference type="EMBL" id="FMXP01000002">
    <property type="protein sequence ID" value="SDB01733.1"/>
    <property type="molecule type" value="Genomic_DNA"/>
</dbReference>
<dbReference type="InterPro" id="IPR002934">
    <property type="entry name" value="Polymerase_NTP_transf_dom"/>
</dbReference>
<dbReference type="InterPro" id="IPR052038">
    <property type="entry name" value="Type-VII_TA_antitoxin"/>
</dbReference>
<dbReference type="AlphaFoldDB" id="A0A1G6A161"/>
<evidence type="ECO:0000259" key="10">
    <source>
        <dbReference type="Pfam" id="PF01909"/>
    </source>
</evidence>
<sequence length="124" mass="14204">MVYTIEQIQEKINPLAEKYNLSAVYLFGSYARGEADENSDIDLVIVSRGSEALGFVFYKLYDELEAVFGDVEVDLITMEGLSTNSTYIGKEVYKNFEKDKVLLYEKRAVGTGLFLSSLWWNRFI</sequence>
<dbReference type="RefSeq" id="WP_074484898.1">
    <property type="nucleotide sequence ID" value="NZ_FMXP01000002.1"/>
</dbReference>
<gene>
    <name evidence="11" type="ORF">SAMN02910293_00065</name>
</gene>
<keyword evidence="4" id="KW-0548">Nucleotidyltransferase</keyword>
<evidence type="ECO:0000256" key="6">
    <source>
        <dbReference type="ARBA" id="ARBA00022741"/>
    </source>
</evidence>
<organism evidence="11 12">
    <name type="scientific">Streptococcus henryi</name>
    <dbReference type="NCBI Taxonomy" id="439219"/>
    <lineage>
        <taxon>Bacteria</taxon>
        <taxon>Bacillati</taxon>
        <taxon>Bacillota</taxon>
        <taxon>Bacilli</taxon>
        <taxon>Lactobacillales</taxon>
        <taxon>Streptococcaceae</taxon>
        <taxon>Streptococcus</taxon>
    </lineage>
</organism>
<evidence type="ECO:0000256" key="4">
    <source>
        <dbReference type="ARBA" id="ARBA00022695"/>
    </source>
</evidence>
<keyword evidence="12" id="KW-1185">Reference proteome</keyword>
<evidence type="ECO:0000313" key="12">
    <source>
        <dbReference type="Proteomes" id="UP000182508"/>
    </source>
</evidence>
<comment type="cofactor">
    <cofactor evidence="1">
        <name>Mg(2+)</name>
        <dbReference type="ChEBI" id="CHEBI:18420"/>
    </cofactor>
</comment>
<evidence type="ECO:0000313" key="11">
    <source>
        <dbReference type="EMBL" id="SDB01733.1"/>
    </source>
</evidence>
<evidence type="ECO:0000256" key="1">
    <source>
        <dbReference type="ARBA" id="ARBA00001946"/>
    </source>
</evidence>
<evidence type="ECO:0000256" key="7">
    <source>
        <dbReference type="ARBA" id="ARBA00022840"/>
    </source>
</evidence>
<dbReference type="GO" id="GO:0005524">
    <property type="term" value="F:ATP binding"/>
    <property type="evidence" value="ECO:0007669"/>
    <property type="project" value="UniProtKB-KW"/>
</dbReference>
<evidence type="ECO:0000256" key="2">
    <source>
        <dbReference type="ARBA" id="ARBA00022649"/>
    </source>
</evidence>
<protein>
    <recommendedName>
        <fullName evidence="10">Polymerase nucleotidyl transferase domain-containing protein</fullName>
    </recommendedName>
</protein>
<feature type="domain" description="Polymerase nucleotidyl transferase" evidence="10">
    <location>
        <begin position="15"/>
        <end position="99"/>
    </location>
</feature>
<dbReference type="PANTHER" id="PTHR33571">
    <property type="entry name" value="SSL8005 PROTEIN"/>
    <property type="match status" value="1"/>
</dbReference>
<name>A0A1G6A161_9STRE</name>
<dbReference type="STRING" id="439219.SAMN02910293_00065"/>
<comment type="similarity">
    <text evidence="9">Belongs to the MntA antitoxin family.</text>
</comment>
<dbReference type="CDD" id="cd05403">
    <property type="entry name" value="NT_KNTase_like"/>
    <property type="match status" value="1"/>
</dbReference>